<evidence type="ECO:0000259" key="3">
    <source>
        <dbReference type="PROSITE" id="PS50801"/>
    </source>
</evidence>
<dbReference type="Gene3D" id="3.30.750.24">
    <property type="entry name" value="STAS domain"/>
    <property type="match status" value="1"/>
</dbReference>
<name>A0ABQ2IW00_9PSEU</name>
<dbReference type="PROSITE" id="PS50801">
    <property type="entry name" value="STAS"/>
    <property type="match status" value="1"/>
</dbReference>
<evidence type="ECO:0000256" key="1">
    <source>
        <dbReference type="ARBA" id="ARBA00009013"/>
    </source>
</evidence>
<dbReference type="Proteomes" id="UP000597656">
    <property type="component" value="Unassembled WGS sequence"/>
</dbReference>
<gene>
    <name evidence="4" type="ORF">GCM10011609_85480</name>
</gene>
<dbReference type="PANTHER" id="PTHR33495">
    <property type="entry name" value="ANTI-SIGMA FACTOR ANTAGONIST TM_1081-RELATED-RELATED"/>
    <property type="match status" value="1"/>
</dbReference>
<evidence type="ECO:0000313" key="4">
    <source>
        <dbReference type="EMBL" id="GGN28889.1"/>
    </source>
</evidence>
<comment type="similarity">
    <text evidence="1 2">Belongs to the anti-sigma-factor antagonist family.</text>
</comment>
<comment type="caution">
    <text evidence="4">The sequence shown here is derived from an EMBL/GenBank/DDBJ whole genome shotgun (WGS) entry which is preliminary data.</text>
</comment>
<reference evidence="5" key="1">
    <citation type="journal article" date="2019" name="Int. J. Syst. Evol. Microbiol.">
        <title>The Global Catalogue of Microorganisms (GCM) 10K type strain sequencing project: providing services to taxonomists for standard genome sequencing and annotation.</title>
        <authorList>
            <consortium name="The Broad Institute Genomics Platform"/>
            <consortium name="The Broad Institute Genome Sequencing Center for Infectious Disease"/>
            <person name="Wu L."/>
            <person name="Ma J."/>
        </authorList>
    </citation>
    <scope>NUCLEOTIDE SEQUENCE [LARGE SCALE GENOMIC DNA]</scope>
    <source>
        <strain evidence="5">CGMCC 4.7319</strain>
    </source>
</reference>
<protein>
    <recommendedName>
        <fullName evidence="2">Anti-sigma factor antagonist</fullName>
    </recommendedName>
</protein>
<dbReference type="RefSeq" id="WP_189160566.1">
    <property type="nucleotide sequence ID" value="NZ_BMNC01000029.1"/>
</dbReference>
<dbReference type="NCBIfam" id="TIGR00377">
    <property type="entry name" value="ant_ant_sig"/>
    <property type="match status" value="1"/>
</dbReference>
<feature type="domain" description="STAS" evidence="3">
    <location>
        <begin position="33"/>
        <end position="142"/>
    </location>
</feature>
<dbReference type="InterPro" id="IPR036513">
    <property type="entry name" value="STAS_dom_sf"/>
</dbReference>
<dbReference type="CDD" id="cd07043">
    <property type="entry name" value="STAS_anti-anti-sigma_factors"/>
    <property type="match status" value="1"/>
</dbReference>
<evidence type="ECO:0000256" key="2">
    <source>
        <dbReference type="RuleBase" id="RU003749"/>
    </source>
</evidence>
<dbReference type="SUPFAM" id="SSF52091">
    <property type="entry name" value="SpoIIaa-like"/>
    <property type="match status" value="1"/>
</dbReference>
<proteinExistence type="inferred from homology"/>
<organism evidence="4 5">
    <name type="scientific">Lentzea pudingi</name>
    <dbReference type="NCBI Taxonomy" id="1789439"/>
    <lineage>
        <taxon>Bacteria</taxon>
        <taxon>Bacillati</taxon>
        <taxon>Actinomycetota</taxon>
        <taxon>Actinomycetes</taxon>
        <taxon>Pseudonocardiales</taxon>
        <taxon>Pseudonocardiaceae</taxon>
        <taxon>Lentzea</taxon>
    </lineage>
</organism>
<dbReference type="Pfam" id="PF01740">
    <property type="entry name" value="STAS"/>
    <property type="match status" value="1"/>
</dbReference>
<sequence length="142" mass="15164">MSDPRMALIDIIPPKLVDIPVEPSPPADDQPPISVFTTMVGDVPVTVISGDIDMTTRAVAQAEITAQLQTHPVTLVLDLIEVSFFGSAGVRLLVESQHDATDSGCRLVVVAHSARVGRVLTLTEVDSLLELQPDIVTAMRSL</sequence>
<dbReference type="InterPro" id="IPR002645">
    <property type="entry name" value="STAS_dom"/>
</dbReference>
<dbReference type="PANTHER" id="PTHR33495:SF2">
    <property type="entry name" value="ANTI-SIGMA FACTOR ANTAGONIST TM_1081-RELATED"/>
    <property type="match status" value="1"/>
</dbReference>
<evidence type="ECO:0000313" key="5">
    <source>
        <dbReference type="Proteomes" id="UP000597656"/>
    </source>
</evidence>
<accession>A0ABQ2IW00</accession>
<dbReference type="EMBL" id="BMNC01000029">
    <property type="protein sequence ID" value="GGN28889.1"/>
    <property type="molecule type" value="Genomic_DNA"/>
</dbReference>
<keyword evidence="5" id="KW-1185">Reference proteome</keyword>
<dbReference type="InterPro" id="IPR003658">
    <property type="entry name" value="Anti-sigma_ant"/>
</dbReference>